<organism evidence="1 2">
    <name type="scientific">Solanum commersonii</name>
    <name type="common">Commerson's wild potato</name>
    <name type="synonym">Commerson's nightshade</name>
    <dbReference type="NCBI Taxonomy" id="4109"/>
    <lineage>
        <taxon>Eukaryota</taxon>
        <taxon>Viridiplantae</taxon>
        <taxon>Streptophyta</taxon>
        <taxon>Embryophyta</taxon>
        <taxon>Tracheophyta</taxon>
        <taxon>Spermatophyta</taxon>
        <taxon>Magnoliopsida</taxon>
        <taxon>eudicotyledons</taxon>
        <taxon>Gunneridae</taxon>
        <taxon>Pentapetalae</taxon>
        <taxon>asterids</taxon>
        <taxon>lamiids</taxon>
        <taxon>Solanales</taxon>
        <taxon>Solanaceae</taxon>
        <taxon>Solanoideae</taxon>
        <taxon>Solaneae</taxon>
        <taxon>Solanum</taxon>
    </lineage>
</organism>
<reference evidence="1 2" key="1">
    <citation type="submission" date="2020-09" db="EMBL/GenBank/DDBJ databases">
        <title>De no assembly of potato wild relative species, Solanum commersonii.</title>
        <authorList>
            <person name="Cho K."/>
        </authorList>
    </citation>
    <scope>NUCLEOTIDE SEQUENCE [LARGE SCALE GENOMIC DNA]</scope>
    <source>
        <strain evidence="1">LZ3.2</strain>
        <tissue evidence="1">Leaf</tissue>
    </source>
</reference>
<name>A0A9J5XT48_SOLCO</name>
<dbReference type="OrthoDB" id="1304934at2759"/>
<evidence type="ECO:0000313" key="2">
    <source>
        <dbReference type="Proteomes" id="UP000824120"/>
    </source>
</evidence>
<keyword evidence="2" id="KW-1185">Reference proteome</keyword>
<dbReference type="AlphaFoldDB" id="A0A9J5XT48"/>
<dbReference type="Proteomes" id="UP000824120">
    <property type="component" value="Chromosome 8"/>
</dbReference>
<protein>
    <submittedName>
        <fullName evidence="1">Uncharacterized protein</fullName>
    </submittedName>
</protein>
<dbReference type="EMBL" id="JACXVP010000008">
    <property type="protein sequence ID" value="KAG5590336.1"/>
    <property type="molecule type" value="Genomic_DNA"/>
</dbReference>
<evidence type="ECO:0000313" key="1">
    <source>
        <dbReference type="EMBL" id="KAG5590336.1"/>
    </source>
</evidence>
<comment type="caution">
    <text evidence="1">The sequence shown here is derived from an EMBL/GenBank/DDBJ whole genome shotgun (WGS) entry which is preliminary data.</text>
</comment>
<accession>A0A9J5XT48</accession>
<sequence length="104" mass="12731">MVFFIWDIVEVPSLGGMEGHVSCIITRLERIVCNQTLLDDFPYVLIKPFRFLNLWTKHEAFNDMVKEYWTNKESLHKAQIDFVKYIRLEKEYWRQNARIKWFKD</sequence>
<proteinExistence type="predicted"/>
<gene>
    <name evidence="1" type="ORF">H5410_040850</name>
</gene>